<organism evidence="1 2">
    <name type="scientific">Bacillus cereus VD048</name>
    <dbReference type="NCBI Taxonomy" id="1053226"/>
    <lineage>
        <taxon>Bacteria</taxon>
        <taxon>Bacillati</taxon>
        <taxon>Bacillota</taxon>
        <taxon>Bacilli</taxon>
        <taxon>Bacillales</taxon>
        <taxon>Bacillaceae</taxon>
        <taxon>Bacillus</taxon>
        <taxon>Bacillus cereus group</taxon>
    </lineage>
</organism>
<protein>
    <submittedName>
        <fullName evidence="1">Uncharacterized protein</fullName>
    </submittedName>
</protein>
<proteinExistence type="predicted"/>
<dbReference type="EMBL" id="AHEU01000008">
    <property type="protein sequence ID" value="EJR36016.1"/>
    <property type="molecule type" value="Genomic_DNA"/>
</dbReference>
<sequence>MAVPSKLYPGLEWIHNAEKSAGVWGNDQKYAELLEKSLEK</sequence>
<dbReference type="AlphaFoldDB" id="J8IEU9"/>
<gene>
    <name evidence="1" type="ORF">IIG_01704</name>
</gene>
<comment type="caution">
    <text evidence="1">The sequence shown here is derived from an EMBL/GenBank/DDBJ whole genome shotgun (WGS) entry which is preliminary data.</text>
</comment>
<evidence type="ECO:0000313" key="2">
    <source>
        <dbReference type="Proteomes" id="UP000006960"/>
    </source>
</evidence>
<dbReference type="RefSeq" id="WP_002013784.1">
    <property type="nucleotide sequence ID" value="NZ_JH792310.1"/>
</dbReference>
<dbReference type="Proteomes" id="UP000006960">
    <property type="component" value="Unassembled WGS sequence"/>
</dbReference>
<evidence type="ECO:0000313" key="1">
    <source>
        <dbReference type="EMBL" id="EJR36016.1"/>
    </source>
</evidence>
<dbReference type="HOGENOM" id="CLU_3284427_0_0_9"/>
<reference evidence="1 2" key="1">
    <citation type="submission" date="2012-04" db="EMBL/GenBank/DDBJ databases">
        <title>The Genome Sequence of Bacillus cereus VD048.</title>
        <authorList>
            <consortium name="The Broad Institute Genome Sequencing Platform"/>
            <consortium name="The Broad Institute Genome Sequencing Center for Infectious Disease"/>
            <person name="Feldgarden M."/>
            <person name="Van der Auwera G.A."/>
            <person name="Mahillon J."/>
            <person name="Duprez V."/>
            <person name="Timmery S."/>
            <person name="Mattelet C."/>
            <person name="Dierick K."/>
            <person name="Sun M."/>
            <person name="Yu Z."/>
            <person name="Zhu L."/>
            <person name="Hu X."/>
            <person name="Shank E.B."/>
            <person name="Swiecicka I."/>
            <person name="Hansen B.M."/>
            <person name="Andrup L."/>
            <person name="Young S.K."/>
            <person name="Zeng Q."/>
            <person name="Gargeya S."/>
            <person name="Fitzgerald M."/>
            <person name="Haas B."/>
            <person name="Abouelleil A."/>
            <person name="Alvarado L."/>
            <person name="Arachchi H.M."/>
            <person name="Berlin A."/>
            <person name="Chapman S.B."/>
            <person name="Goldberg J."/>
            <person name="Griggs A."/>
            <person name="Gujja S."/>
            <person name="Hansen M."/>
            <person name="Howarth C."/>
            <person name="Imamovic A."/>
            <person name="Larimer J."/>
            <person name="McCowen C."/>
            <person name="Montmayeur A."/>
            <person name="Murphy C."/>
            <person name="Neiman D."/>
            <person name="Pearson M."/>
            <person name="Priest M."/>
            <person name="Roberts A."/>
            <person name="Saif S."/>
            <person name="Shea T."/>
            <person name="Sisk P."/>
            <person name="Sykes S."/>
            <person name="Wortman J."/>
            <person name="Nusbaum C."/>
            <person name="Birren B."/>
        </authorList>
    </citation>
    <scope>NUCLEOTIDE SEQUENCE [LARGE SCALE GENOMIC DNA]</scope>
    <source>
        <strain evidence="1 2">VD048</strain>
    </source>
</reference>
<dbReference type="PATRIC" id="fig|1053226.3.peg.1722"/>
<accession>J8IEU9</accession>
<name>J8IEU9_BACCE</name>